<dbReference type="GeneID" id="68093242"/>
<gene>
    <name evidence="2" type="ORF">C9374_000786</name>
</gene>
<dbReference type="EMBL" id="PYSW02000011">
    <property type="protein sequence ID" value="KAG2387936.1"/>
    <property type="molecule type" value="Genomic_DNA"/>
</dbReference>
<feature type="transmembrane region" description="Helical" evidence="1">
    <location>
        <begin position="421"/>
        <end position="440"/>
    </location>
</feature>
<reference evidence="2 3" key="1">
    <citation type="journal article" date="2018" name="BMC Genomics">
        <title>The genome of Naegleria lovaniensis, the basis for a comparative approach to unravel pathogenicity factors of the human pathogenic amoeba N. fowleri.</title>
        <authorList>
            <person name="Liechti N."/>
            <person name="Schurch N."/>
            <person name="Bruggmann R."/>
            <person name="Wittwer M."/>
        </authorList>
    </citation>
    <scope>NUCLEOTIDE SEQUENCE [LARGE SCALE GENOMIC DNA]</scope>
    <source>
        <strain evidence="2 3">ATCC 30569</strain>
    </source>
</reference>
<dbReference type="AlphaFoldDB" id="A0AA88GXU8"/>
<evidence type="ECO:0000313" key="3">
    <source>
        <dbReference type="Proteomes" id="UP000816034"/>
    </source>
</evidence>
<accession>A0AA88GXU8</accession>
<comment type="caution">
    <text evidence="2">The sequence shown here is derived from an EMBL/GenBank/DDBJ whole genome shotgun (WGS) entry which is preliminary data.</text>
</comment>
<name>A0AA88GXU8_NAELO</name>
<sequence>MKERQYFLNDLPQEMMVEICEFLSLRVLLSDTWMILLRHAFMNLENNDNHSSSSDFIELHLRNIVIKHFAACSLEKPVSLITILLTIFRSTSQDLGHLGLQIPTPTSSLIYRKMGEDVCQFLQFPTDTFIGIESLYESETQVLPAIAKLPCLRLQKIFKFITQNNYIYLLNSAQPYKLQTSVKNQLSKVYLPFEVDWCFYNDSTLSETSLFRILNLNTNRYATPKRIRGQLSMNNHNLTIKHLHKKDVESTTQSVNLPSIAFYQFMGLIQTSVGCSSLSMNESLLQHYWFPCHHPNSTIICDLERKSYLMSNVMELTEDTPSHKWFSFSSTTLLKPFAKLFSVVNSYFGFVHVLDHMSSIDNIICSCTPFTNKITARIFPSTFIFPSINLILISALCYLLYSWNLLLNWSFSRDFYQRNNFSILSIILFSVLDLFSTYGYPFKSIIAWYWGYFGEQHITFVETYCNFYIISHLVKTFVNLLFRHYRQKDYVFTLSKAPNSRGAFSPRNSNNLQH</sequence>
<organism evidence="2 3">
    <name type="scientific">Naegleria lovaniensis</name>
    <name type="common">Amoeba</name>
    <dbReference type="NCBI Taxonomy" id="51637"/>
    <lineage>
        <taxon>Eukaryota</taxon>
        <taxon>Discoba</taxon>
        <taxon>Heterolobosea</taxon>
        <taxon>Tetramitia</taxon>
        <taxon>Eutetramitia</taxon>
        <taxon>Vahlkampfiidae</taxon>
        <taxon>Naegleria</taxon>
    </lineage>
</organism>
<keyword evidence="1" id="KW-0812">Transmembrane</keyword>
<evidence type="ECO:0000313" key="2">
    <source>
        <dbReference type="EMBL" id="KAG2387936.1"/>
    </source>
</evidence>
<dbReference type="RefSeq" id="XP_044551928.1">
    <property type="nucleotide sequence ID" value="XM_044697871.1"/>
</dbReference>
<evidence type="ECO:0000256" key="1">
    <source>
        <dbReference type="SAM" id="Phobius"/>
    </source>
</evidence>
<proteinExistence type="predicted"/>
<keyword evidence="3" id="KW-1185">Reference proteome</keyword>
<keyword evidence="1" id="KW-1133">Transmembrane helix</keyword>
<protein>
    <submittedName>
        <fullName evidence="2">Uncharacterized protein</fullName>
    </submittedName>
</protein>
<dbReference type="Proteomes" id="UP000816034">
    <property type="component" value="Unassembled WGS sequence"/>
</dbReference>
<feature type="transmembrane region" description="Helical" evidence="1">
    <location>
        <begin position="383"/>
        <end position="401"/>
    </location>
</feature>
<keyword evidence="1" id="KW-0472">Membrane</keyword>